<dbReference type="AlphaFoldDB" id="A0A819CN03"/>
<dbReference type="Gene3D" id="3.40.50.1220">
    <property type="entry name" value="TPP-binding domain"/>
    <property type="match status" value="1"/>
</dbReference>
<dbReference type="Proteomes" id="UP000663868">
    <property type="component" value="Unassembled WGS sequence"/>
</dbReference>
<evidence type="ECO:0000313" key="2">
    <source>
        <dbReference type="Proteomes" id="UP000663868"/>
    </source>
</evidence>
<proteinExistence type="predicted"/>
<sequence length="80" mass="8663">MSRNFSQTRSIQNNARSGLKDLSNKFSKVQIATKTTNQQASAKPSPLNNLIESIKAGKYKRIVILAGAGISTPSGIPDFR</sequence>
<name>A0A819CN03_9BILA</name>
<evidence type="ECO:0000313" key="1">
    <source>
        <dbReference type="EMBL" id="CAF3820755.1"/>
    </source>
</evidence>
<dbReference type="EMBL" id="CAJOBB010001178">
    <property type="protein sequence ID" value="CAF3820755.1"/>
    <property type="molecule type" value="Genomic_DNA"/>
</dbReference>
<protein>
    <recommendedName>
        <fullName evidence="3">Deacetylase sirtuin-type domain-containing protein</fullName>
    </recommendedName>
</protein>
<reference evidence="1" key="1">
    <citation type="submission" date="2021-02" db="EMBL/GenBank/DDBJ databases">
        <authorList>
            <person name="Nowell W R."/>
        </authorList>
    </citation>
    <scope>NUCLEOTIDE SEQUENCE</scope>
</reference>
<gene>
    <name evidence="1" type="ORF">KXQ929_LOCUS18223</name>
</gene>
<dbReference type="InterPro" id="IPR029035">
    <property type="entry name" value="DHS-like_NAD/FAD-binding_dom"/>
</dbReference>
<comment type="caution">
    <text evidence="1">The sequence shown here is derived from an EMBL/GenBank/DDBJ whole genome shotgun (WGS) entry which is preliminary data.</text>
</comment>
<organism evidence="1 2">
    <name type="scientific">Adineta steineri</name>
    <dbReference type="NCBI Taxonomy" id="433720"/>
    <lineage>
        <taxon>Eukaryota</taxon>
        <taxon>Metazoa</taxon>
        <taxon>Spiralia</taxon>
        <taxon>Gnathifera</taxon>
        <taxon>Rotifera</taxon>
        <taxon>Eurotatoria</taxon>
        <taxon>Bdelloidea</taxon>
        <taxon>Adinetida</taxon>
        <taxon>Adinetidae</taxon>
        <taxon>Adineta</taxon>
    </lineage>
</organism>
<accession>A0A819CN03</accession>
<dbReference type="SUPFAM" id="SSF52467">
    <property type="entry name" value="DHS-like NAD/FAD-binding domain"/>
    <property type="match status" value="1"/>
</dbReference>
<evidence type="ECO:0008006" key="3">
    <source>
        <dbReference type="Google" id="ProtNLM"/>
    </source>
</evidence>